<evidence type="ECO:0000256" key="1">
    <source>
        <dbReference type="SAM" id="SignalP"/>
    </source>
</evidence>
<reference evidence="2 3" key="2">
    <citation type="journal article" date="2022" name="Mol. Biol. Evol.">
        <title>Comparative Genomics Reveals Insights into the Divergent Evolution of Astigmatic Mites and Household Pest Adaptations.</title>
        <authorList>
            <person name="Xiong Q."/>
            <person name="Wan A.T."/>
            <person name="Liu X."/>
            <person name="Fung C.S."/>
            <person name="Xiao X."/>
            <person name="Malainual N."/>
            <person name="Hou J."/>
            <person name="Wang L."/>
            <person name="Wang M."/>
            <person name="Yang K.Y."/>
            <person name="Cui Y."/>
            <person name="Leung E.L."/>
            <person name="Nong W."/>
            <person name="Shin S.K."/>
            <person name="Au S.W."/>
            <person name="Jeong K.Y."/>
            <person name="Chew F.T."/>
            <person name="Hui J.H."/>
            <person name="Leung T.F."/>
            <person name="Tungtrongchitr A."/>
            <person name="Zhong N."/>
            <person name="Liu Z."/>
            <person name="Tsui S.K."/>
        </authorList>
    </citation>
    <scope>NUCLEOTIDE SEQUENCE [LARGE SCALE GENOMIC DNA]</scope>
    <source>
        <strain evidence="2">Derp</strain>
    </source>
</reference>
<comment type="caution">
    <text evidence="2">The sequence shown here is derived from an EMBL/GenBank/DDBJ whole genome shotgun (WGS) entry which is preliminary data.</text>
</comment>
<proteinExistence type="predicted"/>
<sequence length="120" mass="14061">CNANCHFVFRQSGLIWFLLFTTKTKPIAKSNSAGFYRQDLCRSLIVWTYTNFIIIEDNNVIDNINKTKVIKYEYMERVHLHVILLSPLLSIWSIPACFTKQMIDNAATQIIRIRLSYLTK</sequence>
<organism evidence="2 3">
    <name type="scientific">Dermatophagoides pteronyssinus</name>
    <name type="common">European house dust mite</name>
    <dbReference type="NCBI Taxonomy" id="6956"/>
    <lineage>
        <taxon>Eukaryota</taxon>
        <taxon>Metazoa</taxon>
        <taxon>Ecdysozoa</taxon>
        <taxon>Arthropoda</taxon>
        <taxon>Chelicerata</taxon>
        <taxon>Arachnida</taxon>
        <taxon>Acari</taxon>
        <taxon>Acariformes</taxon>
        <taxon>Sarcoptiformes</taxon>
        <taxon>Astigmata</taxon>
        <taxon>Psoroptidia</taxon>
        <taxon>Analgoidea</taxon>
        <taxon>Pyroglyphidae</taxon>
        <taxon>Dermatophagoidinae</taxon>
        <taxon>Dermatophagoides</taxon>
    </lineage>
</organism>
<name>A0ABQ8JK18_DERPT</name>
<dbReference type="Proteomes" id="UP000887458">
    <property type="component" value="Unassembled WGS sequence"/>
</dbReference>
<dbReference type="EMBL" id="NJHN03000034">
    <property type="protein sequence ID" value="KAH9422947.1"/>
    <property type="molecule type" value="Genomic_DNA"/>
</dbReference>
<reference evidence="2 3" key="1">
    <citation type="journal article" date="2018" name="J. Allergy Clin. Immunol.">
        <title>High-quality assembly of Dermatophagoides pteronyssinus genome and transcriptome reveals a wide range of novel allergens.</title>
        <authorList>
            <person name="Liu X.Y."/>
            <person name="Yang K.Y."/>
            <person name="Wang M.Q."/>
            <person name="Kwok J.S."/>
            <person name="Zeng X."/>
            <person name="Yang Z."/>
            <person name="Xiao X.J."/>
            <person name="Lau C.P."/>
            <person name="Li Y."/>
            <person name="Huang Z.M."/>
            <person name="Ba J.G."/>
            <person name="Yim A.K."/>
            <person name="Ouyang C.Y."/>
            <person name="Ngai S.M."/>
            <person name="Chan T.F."/>
            <person name="Leung E.L."/>
            <person name="Liu L."/>
            <person name="Liu Z.G."/>
            <person name="Tsui S.K."/>
        </authorList>
    </citation>
    <scope>NUCLEOTIDE SEQUENCE [LARGE SCALE GENOMIC DNA]</scope>
    <source>
        <strain evidence="2">Derp</strain>
    </source>
</reference>
<feature type="non-terminal residue" evidence="2">
    <location>
        <position position="120"/>
    </location>
</feature>
<keyword evidence="3" id="KW-1185">Reference proteome</keyword>
<feature type="signal peptide" evidence="1">
    <location>
        <begin position="1"/>
        <end position="24"/>
    </location>
</feature>
<feature type="non-terminal residue" evidence="2">
    <location>
        <position position="1"/>
    </location>
</feature>
<accession>A0ABQ8JK18</accession>
<feature type="chain" id="PRO_5047402192" evidence="1">
    <location>
        <begin position="25"/>
        <end position="120"/>
    </location>
</feature>
<evidence type="ECO:0000313" key="3">
    <source>
        <dbReference type="Proteomes" id="UP000887458"/>
    </source>
</evidence>
<keyword evidence="1" id="KW-0732">Signal</keyword>
<gene>
    <name evidence="2" type="ORF">DERP_007538</name>
</gene>
<protein>
    <submittedName>
        <fullName evidence="2">Uncharacterized protein</fullName>
    </submittedName>
</protein>
<evidence type="ECO:0000313" key="2">
    <source>
        <dbReference type="EMBL" id="KAH9422947.1"/>
    </source>
</evidence>